<feature type="compositionally biased region" description="Polar residues" evidence="7">
    <location>
        <begin position="145"/>
        <end position="163"/>
    </location>
</feature>
<dbReference type="PANTHER" id="PTHR22842">
    <property type="entry name" value="WD40 REPEAT PROTEIN"/>
    <property type="match status" value="1"/>
</dbReference>
<dbReference type="OrthoDB" id="1068471at2759"/>
<dbReference type="Pfam" id="PF13360">
    <property type="entry name" value="PQQ_2"/>
    <property type="match status" value="1"/>
</dbReference>
<evidence type="ECO:0000256" key="2">
    <source>
        <dbReference type="ARBA" id="ARBA00022490"/>
    </source>
</evidence>
<keyword evidence="3 6" id="KW-0853">WD repeat</keyword>
<accession>A0A5C3DZ71</accession>
<dbReference type="GO" id="GO:0005737">
    <property type="term" value="C:cytoplasm"/>
    <property type="evidence" value="ECO:0007669"/>
    <property type="project" value="UniProtKB-SubCell"/>
</dbReference>
<gene>
    <name evidence="9" type="ORF">UTRI_01638</name>
</gene>
<organism evidence="9 10">
    <name type="scientific">Ustilago trichophora</name>
    <dbReference type="NCBI Taxonomy" id="86804"/>
    <lineage>
        <taxon>Eukaryota</taxon>
        <taxon>Fungi</taxon>
        <taxon>Dikarya</taxon>
        <taxon>Basidiomycota</taxon>
        <taxon>Ustilaginomycotina</taxon>
        <taxon>Ustilaginomycetes</taxon>
        <taxon>Ustilaginales</taxon>
        <taxon>Ustilaginaceae</taxon>
        <taxon>Ustilago</taxon>
    </lineage>
</organism>
<comment type="subcellular location">
    <subcellularLocation>
        <location evidence="1">Cytoplasm</location>
    </subcellularLocation>
</comment>
<evidence type="ECO:0000256" key="1">
    <source>
        <dbReference type="ARBA" id="ARBA00004496"/>
    </source>
</evidence>
<dbReference type="PRINTS" id="PR00320">
    <property type="entry name" value="GPROTEINBRPT"/>
</dbReference>
<dbReference type="PROSITE" id="PS00678">
    <property type="entry name" value="WD_REPEATS_1"/>
    <property type="match status" value="1"/>
</dbReference>
<feature type="repeat" description="WD" evidence="6">
    <location>
        <begin position="765"/>
        <end position="803"/>
    </location>
</feature>
<dbReference type="Pfam" id="PF00400">
    <property type="entry name" value="WD40"/>
    <property type="match status" value="3"/>
</dbReference>
<dbReference type="PROSITE" id="PS50082">
    <property type="entry name" value="WD_REPEATS_2"/>
    <property type="match status" value="3"/>
</dbReference>
<dbReference type="InterPro" id="IPR019775">
    <property type="entry name" value="WD40_repeat_CS"/>
</dbReference>
<feature type="compositionally biased region" description="Low complexity" evidence="7">
    <location>
        <begin position="206"/>
        <end position="219"/>
    </location>
</feature>
<reference evidence="9 10" key="1">
    <citation type="submission" date="2018-03" db="EMBL/GenBank/DDBJ databases">
        <authorList>
            <person name="Guldener U."/>
        </authorList>
    </citation>
    <scope>NUCLEOTIDE SEQUENCE [LARGE SCALE GENOMIC DNA]</scope>
    <source>
        <strain evidence="9 10">NBRC100155</strain>
    </source>
</reference>
<dbReference type="InterPro" id="IPR036779">
    <property type="entry name" value="LysM_dom_sf"/>
</dbReference>
<dbReference type="GO" id="GO:0000398">
    <property type="term" value="P:mRNA splicing, via spliceosome"/>
    <property type="evidence" value="ECO:0007669"/>
    <property type="project" value="TreeGrafter"/>
</dbReference>
<feature type="domain" description="Pyrrolo-quinoline quinone repeat" evidence="8">
    <location>
        <begin position="615"/>
        <end position="756"/>
    </location>
</feature>
<dbReference type="SUPFAM" id="SSF50978">
    <property type="entry name" value="WD40 repeat-like"/>
    <property type="match status" value="1"/>
</dbReference>
<evidence type="ECO:0000313" key="9">
    <source>
        <dbReference type="EMBL" id="SPO22960.1"/>
    </source>
</evidence>
<evidence type="ECO:0000259" key="8">
    <source>
        <dbReference type="Pfam" id="PF13360"/>
    </source>
</evidence>
<dbReference type="InterPro" id="IPR051980">
    <property type="entry name" value="WD_repeat_MORG1"/>
</dbReference>
<dbReference type="AlphaFoldDB" id="A0A5C3DZ71"/>
<name>A0A5C3DZ71_9BASI</name>
<proteinExistence type="inferred from homology"/>
<comment type="similarity">
    <text evidence="5">Belongs to the WD repeat MORG1 family.</text>
</comment>
<feature type="repeat" description="WD" evidence="6">
    <location>
        <begin position="500"/>
        <end position="541"/>
    </location>
</feature>
<dbReference type="Gene3D" id="3.10.350.10">
    <property type="entry name" value="LysM domain"/>
    <property type="match status" value="1"/>
</dbReference>
<dbReference type="SMART" id="SM00320">
    <property type="entry name" value="WD40"/>
    <property type="match status" value="7"/>
</dbReference>
<evidence type="ECO:0000256" key="6">
    <source>
        <dbReference type="PROSITE-ProRule" id="PRU00221"/>
    </source>
</evidence>
<feature type="repeat" description="WD" evidence="6">
    <location>
        <begin position="546"/>
        <end position="587"/>
    </location>
</feature>
<evidence type="ECO:0000256" key="3">
    <source>
        <dbReference type="ARBA" id="ARBA00022574"/>
    </source>
</evidence>
<dbReference type="GO" id="GO:0071013">
    <property type="term" value="C:catalytic step 2 spliceosome"/>
    <property type="evidence" value="ECO:0007669"/>
    <property type="project" value="TreeGrafter"/>
</dbReference>
<dbReference type="InterPro" id="IPR002372">
    <property type="entry name" value="PQQ_rpt_dom"/>
</dbReference>
<dbReference type="InterPro" id="IPR015943">
    <property type="entry name" value="WD40/YVTN_repeat-like_dom_sf"/>
</dbReference>
<keyword evidence="2" id="KW-0963">Cytoplasm</keyword>
<dbReference type="EMBL" id="OOIN01000005">
    <property type="protein sequence ID" value="SPO22960.1"/>
    <property type="molecule type" value="Genomic_DNA"/>
</dbReference>
<dbReference type="InterPro" id="IPR001680">
    <property type="entry name" value="WD40_rpt"/>
</dbReference>
<dbReference type="Gene3D" id="2.130.10.10">
    <property type="entry name" value="YVTN repeat-like/Quinoprotein amine dehydrogenase"/>
    <property type="match status" value="1"/>
</dbReference>
<evidence type="ECO:0000256" key="7">
    <source>
        <dbReference type="SAM" id="MobiDB-lite"/>
    </source>
</evidence>
<dbReference type="Proteomes" id="UP000324022">
    <property type="component" value="Unassembled WGS sequence"/>
</dbReference>
<dbReference type="PROSITE" id="PS50294">
    <property type="entry name" value="WD_REPEATS_REGION"/>
    <property type="match status" value="3"/>
</dbReference>
<feature type="compositionally biased region" description="Low complexity" evidence="7">
    <location>
        <begin position="173"/>
        <end position="188"/>
    </location>
</feature>
<protein>
    <recommendedName>
        <fullName evidence="8">Pyrrolo-quinoline quinone repeat domain-containing protein</fullName>
    </recommendedName>
</protein>
<dbReference type="InterPro" id="IPR018391">
    <property type="entry name" value="PQQ_b-propeller_rpt"/>
</dbReference>
<feature type="region of interest" description="Disordered" evidence="7">
    <location>
        <begin position="417"/>
        <end position="450"/>
    </location>
</feature>
<evidence type="ECO:0000256" key="4">
    <source>
        <dbReference type="ARBA" id="ARBA00022737"/>
    </source>
</evidence>
<feature type="compositionally biased region" description="Acidic residues" evidence="7">
    <location>
        <begin position="112"/>
        <end position="121"/>
    </location>
</feature>
<dbReference type="PANTHER" id="PTHR22842:SF3">
    <property type="entry name" value="WD REPEAT DOMAIN-CONTAINING PROTEIN 83"/>
    <property type="match status" value="1"/>
</dbReference>
<keyword evidence="4" id="KW-0677">Repeat</keyword>
<evidence type="ECO:0000313" key="10">
    <source>
        <dbReference type="Proteomes" id="UP000324022"/>
    </source>
</evidence>
<feature type="compositionally biased region" description="Low complexity" evidence="7">
    <location>
        <begin position="423"/>
        <end position="438"/>
    </location>
</feature>
<feature type="region of interest" description="Disordered" evidence="7">
    <location>
        <begin position="108"/>
        <end position="220"/>
    </location>
</feature>
<dbReference type="InterPro" id="IPR036322">
    <property type="entry name" value="WD40_repeat_dom_sf"/>
</dbReference>
<dbReference type="SMART" id="SM00564">
    <property type="entry name" value="PQQ"/>
    <property type="match status" value="2"/>
</dbReference>
<dbReference type="CDD" id="cd00200">
    <property type="entry name" value="WD40"/>
    <property type="match status" value="1"/>
</dbReference>
<keyword evidence="10" id="KW-1185">Reference proteome</keyword>
<evidence type="ECO:0000256" key="5">
    <source>
        <dbReference type="ARBA" id="ARBA00038145"/>
    </source>
</evidence>
<sequence>MSTNKLCLACSSTISSTAKPSSIFIHSCCSRPICENCIQQNARLVTFCPLCEDAKAAFRKGPRDDVTRKGEVVFDMERLLEDEMPPSYCEVTEEVDVAGEREVKDKLSTFVLEDDEEDDEVASDHDAEGNSAGRTVLGKAKGKQSRQAPPSLLSRQASKSTPQAELDLITPQSSSSTTTASPSTKSAANGPSSSRIKVDPHTNLCPPTTLPSTSSSTSTDGQTVQYYLRKSDTLQSISIRFGISAHELCILNSLPRSILSTSPHLLHTRSFILIPAHAVAAQLASNPALAQTLAGPPRRSAKDKTTSARREAEAKFRATLAKSVASAGETAADDRAARAYVGLAEDEMRFVEFGEGVGEDGLPIAYDGDEKEEKDEGRGMEMVEAQRDTARRARFEAILKHALAKWEMDSDWERAQRANGVDPSSVSTALPTASSSSSRTYTDDKVGKTTSNKMSNWFARALHPERGEPSRSSSSPSAPRHVISLGTSTLRLPTHPKQTIPAHKGPVNIVRYNTTGRYILSGGSDRSIRLWNATTSSSGEEAIKSYTGHNHEVLALDIFADNSRFISGGGDKSVLLWDVASGNVVRRFDAGRGGKVNDVRFGGKDGSVVVTGGFDGTVRVFDLRAQGEWRPIMELKEATDSITCLVVSEDRIYSGSVDGVFRCYDLRAGQLRSDTFASPITSVYPSKLGTSVLIATLDSTVRLLDAKDGTLLHEYRGHKHEQNRCKAVLTSEEDGVVVGDEQGNLVGWDTVSGERLEVGPKLEEGKAHAKSILWVEFNPASISHSLELVSAGADGIVRIWSMA</sequence>
<dbReference type="InterPro" id="IPR020472">
    <property type="entry name" value="WD40_PAC1"/>
</dbReference>